<evidence type="ECO:0000256" key="12">
    <source>
        <dbReference type="PIRSR" id="PIRSR600823-3"/>
    </source>
</evidence>
<dbReference type="InterPro" id="IPR019793">
    <property type="entry name" value="Peroxidases_heam-ligand_BS"/>
</dbReference>
<sequence>MRLSSSSSSSPSSYRLKTTCRGCDASILLDETSSFISEKDAFPNINSARGFELIETIKANVEKLCPKTVSCIDILTLAVREAVFLTGGRYYSLALGRRDGLTANITAANTEIPSPSDSLNKIIAKFTAKGLNLKDVVALSGAHTIGFAQCFTFKSRLFNFNGSGGPDPSLDASFASGLQTTCPNQDDSDTKLIPLDSVTKMKFDNIFFKNLVNNYGVLASDQALMSDKRTAALVLQYSKYPSLFAKDFGDSMVKLSNVGIITGQNGQVRDKCNHAN</sequence>
<dbReference type="OrthoDB" id="2113341at2759"/>
<organism evidence="15 16">
    <name type="scientific">Mikania micrantha</name>
    <name type="common">bitter vine</name>
    <dbReference type="NCBI Taxonomy" id="192012"/>
    <lineage>
        <taxon>Eukaryota</taxon>
        <taxon>Viridiplantae</taxon>
        <taxon>Streptophyta</taxon>
        <taxon>Embryophyta</taxon>
        <taxon>Tracheophyta</taxon>
        <taxon>Spermatophyta</taxon>
        <taxon>Magnoliopsida</taxon>
        <taxon>eudicotyledons</taxon>
        <taxon>Gunneridae</taxon>
        <taxon>Pentapetalae</taxon>
        <taxon>asterids</taxon>
        <taxon>campanulids</taxon>
        <taxon>Asterales</taxon>
        <taxon>Asteraceae</taxon>
        <taxon>Asteroideae</taxon>
        <taxon>Heliantheae alliance</taxon>
        <taxon>Eupatorieae</taxon>
        <taxon>Mikania</taxon>
    </lineage>
</organism>
<dbReference type="Gene3D" id="1.10.520.10">
    <property type="match status" value="1"/>
</dbReference>
<comment type="caution">
    <text evidence="15">The sequence shown here is derived from an EMBL/GenBank/DDBJ whole genome shotgun (WGS) entry which is preliminary data.</text>
</comment>
<feature type="binding site" evidence="12">
    <location>
        <position position="26"/>
    </location>
    <ligand>
        <name>Ca(2+)</name>
        <dbReference type="ChEBI" id="CHEBI:29108"/>
        <label>1</label>
    </ligand>
</feature>
<evidence type="ECO:0000256" key="13">
    <source>
        <dbReference type="PIRSR" id="PIRSR600823-5"/>
    </source>
</evidence>
<dbReference type="PRINTS" id="PR00458">
    <property type="entry name" value="PEROXIDASE"/>
</dbReference>
<evidence type="ECO:0000256" key="9">
    <source>
        <dbReference type="ARBA" id="ARBA00023004"/>
    </source>
</evidence>
<gene>
    <name evidence="15" type="ORF">E3N88_30154</name>
</gene>
<dbReference type="Pfam" id="PF00141">
    <property type="entry name" value="peroxidase"/>
    <property type="match status" value="1"/>
</dbReference>
<reference evidence="15 16" key="1">
    <citation type="submission" date="2019-05" db="EMBL/GenBank/DDBJ databases">
        <title>Mikania micrantha, genome provides insights into the molecular mechanism of rapid growth.</title>
        <authorList>
            <person name="Liu B."/>
        </authorList>
    </citation>
    <scope>NUCLEOTIDE SEQUENCE [LARGE SCALE GENOMIC DNA]</scope>
    <source>
        <strain evidence="15">NLD-2019</strain>
        <tissue evidence="15">Leaf</tissue>
    </source>
</reference>
<dbReference type="GO" id="GO:0042744">
    <property type="term" value="P:hydrogen peroxide catabolic process"/>
    <property type="evidence" value="ECO:0007669"/>
    <property type="project" value="InterPro"/>
</dbReference>
<dbReference type="Proteomes" id="UP000326396">
    <property type="component" value="Linkage Group LG5"/>
</dbReference>
<feature type="binding site" evidence="12">
    <location>
        <position position="196"/>
    </location>
    <ligand>
        <name>Ca(2+)</name>
        <dbReference type="ChEBI" id="CHEBI:29108"/>
        <label>2</label>
    </ligand>
</feature>
<dbReference type="PANTHER" id="PTHR31388:SF180">
    <property type="entry name" value="PEROXIDASE"/>
    <property type="match status" value="1"/>
</dbReference>
<dbReference type="PROSITE" id="PS00435">
    <property type="entry name" value="PEROXIDASE_1"/>
    <property type="match status" value="1"/>
</dbReference>
<evidence type="ECO:0000256" key="8">
    <source>
        <dbReference type="ARBA" id="ARBA00023002"/>
    </source>
</evidence>
<dbReference type="Gene3D" id="1.10.420.10">
    <property type="entry name" value="Peroxidase, domain 2"/>
    <property type="match status" value="1"/>
</dbReference>
<evidence type="ECO:0000256" key="2">
    <source>
        <dbReference type="ARBA" id="ARBA00006873"/>
    </source>
</evidence>
<evidence type="ECO:0000256" key="7">
    <source>
        <dbReference type="ARBA" id="ARBA00022837"/>
    </source>
</evidence>
<feature type="binding site" evidence="12">
    <location>
        <position position="22"/>
    </location>
    <ligand>
        <name>Ca(2+)</name>
        <dbReference type="ChEBI" id="CHEBI:29108"/>
        <label>1</label>
    </ligand>
</feature>
<evidence type="ECO:0000256" key="11">
    <source>
        <dbReference type="PIRSR" id="PIRSR600823-2"/>
    </source>
</evidence>
<feature type="binding site" evidence="12">
    <location>
        <position position="199"/>
    </location>
    <ligand>
        <name>Ca(2+)</name>
        <dbReference type="ChEBI" id="CHEBI:29108"/>
        <label>2</label>
    </ligand>
</feature>
<feature type="disulfide bond" evidence="13">
    <location>
        <begin position="71"/>
        <end position="272"/>
    </location>
</feature>
<evidence type="ECO:0000256" key="4">
    <source>
        <dbReference type="ARBA" id="ARBA00022559"/>
    </source>
</evidence>
<feature type="disulfide bond" evidence="13">
    <location>
        <begin position="150"/>
        <end position="182"/>
    </location>
</feature>
<evidence type="ECO:0000256" key="3">
    <source>
        <dbReference type="ARBA" id="ARBA00012313"/>
    </source>
</evidence>
<dbReference type="EMBL" id="SZYD01000015">
    <property type="protein sequence ID" value="KAD3640931.1"/>
    <property type="molecule type" value="Genomic_DNA"/>
</dbReference>
<comment type="cofactor">
    <cofactor evidence="12">
        <name>heme b</name>
        <dbReference type="ChEBI" id="CHEBI:60344"/>
    </cofactor>
    <text evidence="12">Binds 1 heme b (iron(II)-protoporphyrin IX) group per subunit.</text>
</comment>
<dbReference type="GO" id="GO:0140825">
    <property type="term" value="F:lactoperoxidase activity"/>
    <property type="evidence" value="ECO:0007669"/>
    <property type="project" value="UniProtKB-EC"/>
</dbReference>
<keyword evidence="4" id="KW-0575">Peroxidase</keyword>
<evidence type="ECO:0000256" key="10">
    <source>
        <dbReference type="ARBA" id="ARBA00023157"/>
    </source>
</evidence>
<dbReference type="CDD" id="cd00693">
    <property type="entry name" value="secretory_peroxidase"/>
    <property type="match status" value="1"/>
</dbReference>
<comment type="catalytic activity">
    <reaction evidence="1">
        <text>2 a phenolic donor + H2O2 = 2 a phenolic radical donor + 2 H2O</text>
        <dbReference type="Rhea" id="RHEA:56136"/>
        <dbReference type="ChEBI" id="CHEBI:15377"/>
        <dbReference type="ChEBI" id="CHEBI:16240"/>
        <dbReference type="ChEBI" id="CHEBI:139520"/>
        <dbReference type="ChEBI" id="CHEBI:139521"/>
        <dbReference type="EC" id="1.11.1.7"/>
    </reaction>
</comment>
<evidence type="ECO:0000259" key="14">
    <source>
        <dbReference type="PROSITE" id="PS50873"/>
    </source>
</evidence>
<feature type="binding site" description="axial binding residue" evidence="12">
    <location>
        <position position="143"/>
    </location>
    <ligand>
        <name>heme b</name>
        <dbReference type="ChEBI" id="CHEBI:60344"/>
    </ligand>
    <ligandPart>
        <name>Fe</name>
        <dbReference type="ChEBI" id="CHEBI:18248"/>
    </ligandPart>
</feature>
<comment type="cofactor">
    <cofactor evidence="12">
        <name>Ca(2+)</name>
        <dbReference type="ChEBI" id="CHEBI:29108"/>
    </cofactor>
    <text evidence="12">Binds 2 calcium ions per subunit.</text>
</comment>
<evidence type="ECO:0000256" key="6">
    <source>
        <dbReference type="ARBA" id="ARBA00022723"/>
    </source>
</evidence>
<dbReference type="InterPro" id="IPR000823">
    <property type="entry name" value="Peroxidase_pln"/>
</dbReference>
<comment type="similarity">
    <text evidence="2">Belongs to the peroxidase family. Ascorbate peroxidase subfamily.</text>
</comment>
<dbReference type="PANTHER" id="PTHR31388">
    <property type="entry name" value="PEROXIDASE 72-RELATED"/>
    <property type="match status" value="1"/>
</dbReference>
<keyword evidence="5" id="KW-0349">Heme</keyword>
<name>A0A5N6MKS4_9ASTR</name>
<dbReference type="EC" id="1.11.1.7" evidence="3"/>
<dbReference type="SUPFAM" id="SSF48113">
    <property type="entry name" value="Heme-dependent peroxidases"/>
    <property type="match status" value="1"/>
</dbReference>
<dbReference type="GO" id="GO:0006979">
    <property type="term" value="P:response to oxidative stress"/>
    <property type="evidence" value="ECO:0007669"/>
    <property type="project" value="InterPro"/>
</dbReference>
<keyword evidence="7 12" id="KW-0106">Calcium</keyword>
<evidence type="ECO:0000313" key="16">
    <source>
        <dbReference type="Proteomes" id="UP000326396"/>
    </source>
</evidence>
<proteinExistence type="inferred from homology"/>
<dbReference type="InterPro" id="IPR002016">
    <property type="entry name" value="Haem_peroxidase"/>
</dbReference>
<feature type="domain" description="Plant heme peroxidase family profile" evidence="14">
    <location>
        <begin position="21"/>
        <end position="276"/>
    </location>
</feature>
<dbReference type="PROSITE" id="PS50873">
    <property type="entry name" value="PEROXIDASE_4"/>
    <property type="match status" value="1"/>
</dbReference>
<dbReference type="InterPro" id="IPR033905">
    <property type="entry name" value="Secretory_peroxidase"/>
</dbReference>
<dbReference type="InterPro" id="IPR010255">
    <property type="entry name" value="Haem_peroxidase_sf"/>
</dbReference>
<keyword evidence="8" id="KW-0560">Oxidoreductase</keyword>
<feature type="binding site" evidence="11">
    <location>
        <position position="113"/>
    </location>
    <ligand>
        <name>substrate</name>
    </ligand>
</feature>
<feature type="binding site" evidence="12">
    <location>
        <position position="24"/>
    </location>
    <ligand>
        <name>Ca(2+)</name>
        <dbReference type="ChEBI" id="CHEBI:29108"/>
        <label>1</label>
    </ligand>
</feature>
<dbReference type="GO" id="GO:0020037">
    <property type="term" value="F:heme binding"/>
    <property type="evidence" value="ECO:0007669"/>
    <property type="project" value="InterPro"/>
</dbReference>
<keyword evidence="16" id="KW-1185">Reference proteome</keyword>
<dbReference type="PRINTS" id="PR00461">
    <property type="entry name" value="PLPEROXIDASE"/>
</dbReference>
<feature type="binding site" evidence="12">
    <location>
        <position position="144"/>
    </location>
    <ligand>
        <name>Ca(2+)</name>
        <dbReference type="ChEBI" id="CHEBI:29108"/>
        <label>2</label>
    </ligand>
</feature>
<evidence type="ECO:0000256" key="1">
    <source>
        <dbReference type="ARBA" id="ARBA00000189"/>
    </source>
</evidence>
<keyword evidence="9 12" id="KW-0408">Iron</keyword>
<keyword evidence="10 13" id="KW-1015">Disulfide bond</keyword>
<feature type="binding site" evidence="12">
    <location>
        <position position="38"/>
    </location>
    <ligand>
        <name>Ca(2+)</name>
        <dbReference type="ChEBI" id="CHEBI:29108"/>
        <label>1</label>
    </ligand>
</feature>
<keyword evidence="6 12" id="KW-0479">Metal-binding</keyword>
<dbReference type="GO" id="GO:0046872">
    <property type="term" value="F:metal ion binding"/>
    <property type="evidence" value="ECO:0007669"/>
    <property type="project" value="UniProtKB-KW"/>
</dbReference>
<evidence type="ECO:0000313" key="15">
    <source>
        <dbReference type="EMBL" id="KAD3640931.1"/>
    </source>
</evidence>
<protein>
    <recommendedName>
        <fullName evidence="3">peroxidase</fullName>
        <ecNumber evidence="3">1.11.1.7</ecNumber>
    </recommendedName>
</protein>
<evidence type="ECO:0000256" key="5">
    <source>
        <dbReference type="ARBA" id="ARBA00022617"/>
    </source>
</evidence>
<accession>A0A5N6MKS4</accession>
<dbReference type="AlphaFoldDB" id="A0A5N6MKS4"/>
<dbReference type="FunFam" id="1.10.420.10:FF:000001">
    <property type="entry name" value="Peroxidase"/>
    <property type="match status" value="1"/>
</dbReference>
<feature type="binding site" evidence="12">
    <location>
        <position position="204"/>
    </location>
    <ligand>
        <name>Ca(2+)</name>
        <dbReference type="ChEBI" id="CHEBI:29108"/>
        <label>2</label>
    </ligand>
</feature>